<dbReference type="Pfam" id="PF18603">
    <property type="entry name" value="LAL_C2"/>
    <property type="match status" value="1"/>
</dbReference>
<dbReference type="PANTHER" id="PTHR43585">
    <property type="entry name" value="FUMIPYRROLE BIOSYNTHESIS PROTEIN C"/>
    <property type="match status" value="1"/>
</dbReference>
<evidence type="ECO:0000313" key="6">
    <source>
        <dbReference type="EMBL" id="MBB5203979.1"/>
    </source>
</evidence>
<dbReference type="InterPro" id="IPR041472">
    <property type="entry name" value="BL00235/CARNS1_N"/>
</dbReference>
<gene>
    <name evidence="6" type="ORF">HNQ51_001272</name>
</gene>
<dbReference type="InterPro" id="IPR040570">
    <property type="entry name" value="LAL_C2"/>
</dbReference>
<dbReference type="SUPFAM" id="SSF56059">
    <property type="entry name" value="Glutathione synthetase ATP-binding domain-like"/>
    <property type="match status" value="1"/>
</dbReference>
<evidence type="ECO:0000259" key="5">
    <source>
        <dbReference type="PROSITE" id="PS50975"/>
    </source>
</evidence>
<dbReference type="GO" id="GO:0016874">
    <property type="term" value="F:ligase activity"/>
    <property type="evidence" value="ECO:0007669"/>
    <property type="project" value="UniProtKB-KW"/>
</dbReference>
<feature type="domain" description="ATP-grasp" evidence="5">
    <location>
        <begin position="83"/>
        <end position="301"/>
    </location>
</feature>
<dbReference type="GO" id="GO:0046872">
    <property type="term" value="F:metal ion binding"/>
    <property type="evidence" value="ECO:0007669"/>
    <property type="project" value="InterPro"/>
</dbReference>
<dbReference type="Proteomes" id="UP000554837">
    <property type="component" value="Unassembled WGS sequence"/>
</dbReference>
<dbReference type="AlphaFoldDB" id="A0A840S671"/>
<dbReference type="InterPro" id="IPR013815">
    <property type="entry name" value="ATP_grasp_subdomain_1"/>
</dbReference>
<evidence type="ECO:0000256" key="1">
    <source>
        <dbReference type="ARBA" id="ARBA00022598"/>
    </source>
</evidence>
<dbReference type="RefSeq" id="WP_138857011.1">
    <property type="nucleotide sequence ID" value="NZ_CP040709.1"/>
</dbReference>
<dbReference type="Gene3D" id="3.30.470.20">
    <property type="entry name" value="ATP-grasp fold, B domain"/>
    <property type="match status" value="1"/>
</dbReference>
<dbReference type="PROSITE" id="PS50975">
    <property type="entry name" value="ATP_GRASP"/>
    <property type="match status" value="1"/>
</dbReference>
<dbReference type="Gene3D" id="3.40.50.20">
    <property type="match status" value="1"/>
</dbReference>
<dbReference type="InterPro" id="IPR052032">
    <property type="entry name" value="ATP-dep_AA_Ligase"/>
</dbReference>
<sequence>MRPPLLMVLGAGPWQLPVIRRAKALGVRVLAVDRDADRPGYREAQACAQADLYDVEALTRLAREHRVDGVLAPTSDVGVASAAAVAEALGLPGIGRAAALACTDKSALAQTLRRAPQGGRDSLCLWPDQEPACDWTAWPVVVKPVDAQSGRGVRIVQQADALPAALAHARAHSRSGRVLLDPWIPGVEHIADVFVWQGRITFLGLCRKTADPTNPTVAAELNYLAGAEFCALAEQVEPVLRTWLELIGLRQGICHLEFILNGTGLWPIDCAARGGGAMIYTHVLPAVSGVDAVAASIQAALGRTPDLRTGARQAVCVAFARTDAGWLRGVQGLERLPRLPGVLGWHVAAKVGDRLGVAVDKDARPAWVVAGAPELEVARQRAQAALRALNWEIQSQPPIPQGACDAIL</sequence>
<dbReference type="PANTHER" id="PTHR43585:SF2">
    <property type="entry name" value="ATP-GRASP ENZYME FSQD"/>
    <property type="match status" value="1"/>
</dbReference>
<dbReference type="EMBL" id="JACHHO010000001">
    <property type="protein sequence ID" value="MBB5203979.1"/>
    <property type="molecule type" value="Genomic_DNA"/>
</dbReference>
<evidence type="ECO:0000313" key="7">
    <source>
        <dbReference type="Proteomes" id="UP000554837"/>
    </source>
</evidence>
<dbReference type="SUPFAM" id="SSF52440">
    <property type="entry name" value="PreATP-grasp domain"/>
    <property type="match status" value="1"/>
</dbReference>
<reference evidence="6 7" key="1">
    <citation type="submission" date="2020-08" db="EMBL/GenBank/DDBJ databases">
        <title>Genomic Encyclopedia of Type Strains, Phase IV (KMG-IV): sequencing the most valuable type-strain genomes for metagenomic binning, comparative biology and taxonomic classification.</title>
        <authorList>
            <person name="Goeker M."/>
        </authorList>
    </citation>
    <scope>NUCLEOTIDE SEQUENCE [LARGE SCALE GENOMIC DNA]</scope>
    <source>
        <strain evidence="6 7">DSM 23958</strain>
    </source>
</reference>
<dbReference type="InterPro" id="IPR011761">
    <property type="entry name" value="ATP-grasp"/>
</dbReference>
<proteinExistence type="predicted"/>
<dbReference type="Pfam" id="PF18130">
    <property type="entry name" value="ATPgrasp_N"/>
    <property type="match status" value="1"/>
</dbReference>
<keyword evidence="2 4" id="KW-0547">Nucleotide-binding</keyword>
<evidence type="ECO:0000256" key="3">
    <source>
        <dbReference type="ARBA" id="ARBA00022840"/>
    </source>
</evidence>
<keyword evidence="1" id="KW-0436">Ligase</keyword>
<name>A0A840S671_9BURK</name>
<organism evidence="6 7">
    <name type="scientific">Inhella inkyongensis</name>
    <dbReference type="NCBI Taxonomy" id="392593"/>
    <lineage>
        <taxon>Bacteria</taxon>
        <taxon>Pseudomonadati</taxon>
        <taxon>Pseudomonadota</taxon>
        <taxon>Betaproteobacteria</taxon>
        <taxon>Burkholderiales</taxon>
        <taxon>Sphaerotilaceae</taxon>
        <taxon>Inhella</taxon>
    </lineage>
</organism>
<dbReference type="OrthoDB" id="9803907at2"/>
<evidence type="ECO:0000256" key="2">
    <source>
        <dbReference type="ARBA" id="ARBA00022741"/>
    </source>
</evidence>
<protein>
    <submittedName>
        <fullName evidence="6">Biotin carboxylase</fullName>
    </submittedName>
</protein>
<comment type="caution">
    <text evidence="6">The sequence shown here is derived from an EMBL/GenBank/DDBJ whole genome shotgun (WGS) entry which is preliminary data.</text>
</comment>
<dbReference type="Gene3D" id="3.30.1490.20">
    <property type="entry name" value="ATP-grasp fold, A domain"/>
    <property type="match status" value="1"/>
</dbReference>
<evidence type="ECO:0000256" key="4">
    <source>
        <dbReference type="PROSITE-ProRule" id="PRU00409"/>
    </source>
</evidence>
<keyword evidence="3 4" id="KW-0067">ATP-binding</keyword>
<dbReference type="InterPro" id="IPR016185">
    <property type="entry name" value="PreATP-grasp_dom_sf"/>
</dbReference>
<accession>A0A840S671</accession>
<keyword evidence="7" id="KW-1185">Reference proteome</keyword>
<dbReference type="Pfam" id="PF13535">
    <property type="entry name" value="ATP-grasp_4"/>
    <property type="match status" value="1"/>
</dbReference>
<dbReference type="GO" id="GO:0005524">
    <property type="term" value="F:ATP binding"/>
    <property type="evidence" value="ECO:0007669"/>
    <property type="project" value="UniProtKB-UniRule"/>
</dbReference>